<dbReference type="EMBL" id="CSWP01000006">
    <property type="protein sequence ID" value="CPV60545.1"/>
    <property type="molecule type" value="Genomic_DNA"/>
</dbReference>
<name>A0A0U0ZQP9_9MYCO</name>
<dbReference type="Gene3D" id="1.10.12.10">
    <property type="entry name" value="Lyase 2-enoyl-coa Hydratase, Chain A, domain 2"/>
    <property type="match status" value="1"/>
</dbReference>
<evidence type="ECO:0000256" key="1">
    <source>
        <dbReference type="ARBA" id="ARBA00005254"/>
    </source>
</evidence>
<proteinExistence type="inferred from homology"/>
<evidence type="ECO:0000313" key="2">
    <source>
        <dbReference type="EMBL" id="CPV60545.1"/>
    </source>
</evidence>
<accession>A0A0U0ZQP9</accession>
<keyword evidence="2" id="KW-0378">Hydrolase</keyword>
<dbReference type="Gene3D" id="3.90.226.10">
    <property type="entry name" value="2-enoyl-CoA Hydratase, Chain A, domain 1"/>
    <property type="match status" value="1"/>
</dbReference>
<dbReference type="InterPro" id="IPR014748">
    <property type="entry name" value="Enoyl-CoA_hydra_C"/>
</dbReference>
<gene>
    <name evidence="2" type="primary">fcbB2_2</name>
    <name evidence="2" type="ORF">ERS075579_03247</name>
</gene>
<dbReference type="PANTHER" id="PTHR43459">
    <property type="entry name" value="ENOYL-COA HYDRATASE"/>
    <property type="match status" value="1"/>
</dbReference>
<organism evidence="2 3">
    <name type="scientific">Mycobacteroides abscessus</name>
    <dbReference type="NCBI Taxonomy" id="36809"/>
    <lineage>
        <taxon>Bacteria</taxon>
        <taxon>Bacillati</taxon>
        <taxon>Actinomycetota</taxon>
        <taxon>Actinomycetes</taxon>
        <taxon>Mycobacteriales</taxon>
        <taxon>Mycobacteriaceae</taxon>
        <taxon>Mycobacteroides</taxon>
    </lineage>
</organism>
<dbReference type="GO" id="GO:0018787">
    <property type="term" value="F:4-chlorobenzoyl-CoA dehalogenase activity"/>
    <property type="evidence" value="ECO:0007669"/>
    <property type="project" value="UniProtKB-EC"/>
</dbReference>
<sequence>MNIITHDEDAVRTITLNRPTRRNAIDIPLRVELAEALEAADAEQAVRAIVLTGAGSVFCSGGDISTMEVMEIQEASQRAQMAQRVIRAIWTTPKPVIAAVEGAAFGAGTALAAACDRVVAASDARFAATFTNVGLAGDMGAYVSLPHRVGLARARQMLMLPEPVGATTALAWGLVDALAGPGEALAVAMKDAVRLVKGPARALGVIKTLLAAAPLLSPFDVLDQEAAYQATLFGSTDFAEGVAAFRERRSPGFGQRPGVPS</sequence>
<dbReference type="AlphaFoldDB" id="A0A0U0ZQP9"/>
<dbReference type="PANTHER" id="PTHR43459:SF1">
    <property type="entry name" value="EG:BACN32G11.4 PROTEIN"/>
    <property type="match status" value="1"/>
</dbReference>
<dbReference type="EC" id="3.8.1.7" evidence="2"/>
<dbReference type="InterPro" id="IPR029045">
    <property type="entry name" value="ClpP/crotonase-like_dom_sf"/>
</dbReference>
<dbReference type="SUPFAM" id="SSF52096">
    <property type="entry name" value="ClpP/crotonase"/>
    <property type="match status" value="1"/>
</dbReference>
<dbReference type="CDD" id="cd06558">
    <property type="entry name" value="crotonase-like"/>
    <property type="match status" value="1"/>
</dbReference>
<dbReference type="InterPro" id="IPR001753">
    <property type="entry name" value="Enoyl-CoA_hydra/iso"/>
</dbReference>
<evidence type="ECO:0000313" key="3">
    <source>
        <dbReference type="Proteomes" id="UP000045782"/>
    </source>
</evidence>
<comment type="similarity">
    <text evidence="1">Belongs to the enoyl-CoA hydratase/isomerase family.</text>
</comment>
<protein>
    <submittedName>
        <fullName evidence="2">Enoyl-CoA hydratase</fullName>
        <ecNumber evidence="2">3.8.1.7</ecNumber>
    </submittedName>
</protein>
<dbReference type="Pfam" id="PF00378">
    <property type="entry name" value="ECH_1"/>
    <property type="match status" value="1"/>
</dbReference>
<reference evidence="2 3" key="1">
    <citation type="submission" date="2015-03" db="EMBL/GenBank/DDBJ databases">
        <authorList>
            <person name="Murphy D."/>
        </authorList>
    </citation>
    <scope>NUCLEOTIDE SEQUENCE [LARGE SCALE GENOMIC DNA]</scope>
    <source>
        <strain evidence="2 3">PAP088</strain>
    </source>
</reference>
<dbReference type="Proteomes" id="UP000045782">
    <property type="component" value="Unassembled WGS sequence"/>
</dbReference>
<dbReference type="RefSeq" id="WP_016893548.1">
    <property type="nucleotide sequence ID" value="NZ_CSWP01000006.1"/>
</dbReference>